<dbReference type="STRING" id="1464122.SAMN05421737_10556"/>
<dbReference type="InterPro" id="IPR006379">
    <property type="entry name" value="HAD-SF_hydro_IIB"/>
</dbReference>
<evidence type="ECO:0008006" key="3">
    <source>
        <dbReference type="Google" id="ProtNLM"/>
    </source>
</evidence>
<dbReference type="GO" id="GO:0000287">
    <property type="term" value="F:magnesium ion binding"/>
    <property type="evidence" value="ECO:0007669"/>
    <property type="project" value="TreeGrafter"/>
</dbReference>
<dbReference type="OrthoDB" id="9810101at2"/>
<dbReference type="InterPro" id="IPR023214">
    <property type="entry name" value="HAD_sf"/>
</dbReference>
<evidence type="ECO:0000313" key="1">
    <source>
        <dbReference type="EMBL" id="SDC05580.1"/>
    </source>
</evidence>
<dbReference type="NCBIfam" id="TIGR01484">
    <property type="entry name" value="HAD-SF-IIB"/>
    <property type="match status" value="1"/>
</dbReference>
<organism evidence="1 2">
    <name type="scientific">Shouchella lonarensis</name>
    <dbReference type="NCBI Taxonomy" id="1464122"/>
    <lineage>
        <taxon>Bacteria</taxon>
        <taxon>Bacillati</taxon>
        <taxon>Bacillota</taxon>
        <taxon>Bacilli</taxon>
        <taxon>Bacillales</taxon>
        <taxon>Bacillaceae</taxon>
        <taxon>Shouchella</taxon>
    </lineage>
</organism>
<evidence type="ECO:0000313" key="2">
    <source>
        <dbReference type="Proteomes" id="UP000242662"/>
    </source>
</evidence>
<gene>
    <name evidence="1" type="ORF">SAMN05421737_10556</name>
</gene>
<dbReference type="GO" id="GO:0016791">
    <property type="term" value="F:phosphatase activity"/>
    <property type="evidence" value="ECO:0007669"/>
    <property type="project" value="TreeGrafter"/>
</dbReference>
<accession>A0A1G6IGQ9</accession>
<dbReference type="EMBL" id="FMYM01000005">
    <property type="protein sequence ID" value="SDC05580.1"/>
    <property type="molecule type" value="Genomic_DNA"/>
</dbReference>
<dbReference type="NCBIfam" id="TIGR00099">
    <property type="entry name" value="Cof-subfamily"/>
    <property type="match status" value="1"/>
</dbReference>
<dbReference type="InterPro" id="IPR000150">
    <property type="entry name" value="Cof"/>
</dbReference>
<keyword evidence="2" id="KW-1185">Reference proteome</keyword>
<dbReference type="GO" id="GO:0005829">
    <property type="term" value="C:cytosol"/>
    <property type="evidence" value="ECO:0007669"/>
    <property type="project" value="TreeGrafter"/>
</dbReference>
<dbReference type="CDD" id="cd07517">
    <property type="entry name" value="HAD_HPP"/>
    <property type="match status" value="1"/>
</dbReference>
<dbReference type="SFLD" id="SFLDG01140">
    <property type="entry name" value="C2.B:_Phosphomannomutase_and_P"/>
    <property type="match status" value="1"/>
</dbReference>
<sequence length="258" mass="29302">MKKALIFFDIDGTLLDDEKQLPRSTKQAIRVLKEKGHEVAIASGRAPYFFQELRAELGIDSYICFNGQYVVYKGELIYENILDATAFRDLERFASTHHHPLVFMGGETFTANQIDHPYIIESIQSIKVDLPSHDPNYFETNHLYQALLFCTQEEEHLYTGHFPLFSFVRWHPFAMDVLPKGGSKANGIAQYMKRSGFSQEDIYVFGDGLNDLEMLAFSPHSVAMGNAPDEVKQQARYVTKHVNDDGIVHGLKLVGLLP</sequence>
<dbReference type="AlphaFoldDB" id="A0A1G6IGQ9"/>
<dbReference type="PANTHER" id="PTHR10000">
    <property type="entry name" value="PHOSPHOSERINE PHOSPHATASE"/>
    <property type="match status" value="1"/>
</dbReference>
<dbReference type="SFLD" id="SFLDG01144">
    <property type="entry name" value="C2.B.4:_PGP_Like"/>
    <property type="match status" value="1"/>
</dbReference>
<protein>
    <recommendedName>
        <fullName evidence="3">Cof subfamily of IIB subfamily of haloacid dehalogenase superfamily/HAD-superfamily hydrolase, subfamily IIB</fullName>
    </recommendedName>
</protein>
<name>A0A1G6IGQ9_9BACI</name>
<dbReference type="Pfam" id="PF08282">
    <property type="entry name" value="Hydrolase_3"/>
    <property type="match status" value="1"/>
</dbReference>
<proteinExistence type="predicted"/>
<dbReference type="Gene3D" id="3.40.50.1000">
    <property type="entry name" value="HAD superfamily/HAD-like"/>
    <property type="match status" value="1"/>
</dbReference>
<dbReference type="SUPFAM" id="SSF56784">
    <property type="entry name" value="HAD-like"/>
    <property type="match status" value="1"/>
</dbReference>
<dbReference type="Gene3D" id="3.30.1240.10">
    <property type="match status" value="1"/>
</dbReference>
<dbReference type="SFLD" id="SFLDS00003">
    <property type="entry name" value="Haloacid_Dehalogenase"/>
    <property type="match status" value="1"/>
</dbReference>
<dbReference type="Proteomes" id="UP000242662">
    <property type="component" value="Unassembled WGS sequence"/>
</dbReference>
<reference evidence="2" key="1">
    <citation type="submission" date="2016-09" db="EMBL/GenBank/DDBJ databases">
        <authorList>
            <person name="Varghese N."/>
            <person name="Submissions S."/>
        </authorList>
    </citation>
    <scope>NUCLEOTIDE SEQUENCE [LARGE SCALE GENOMIC DNA]</scope>
    <source>
        <strain evidence="2">25nlg</strain>
    </source>
</reference>
<dbReference type="RefSeq" id="WP_090775421.1">
    <property type="nucleotide sequence ID" value="NZ_FMYM01000005.1"/>
</dbReference>
<dbReference type="InterPro" id="IPR036412">
    <property type="entry name" value="HAD-like_sf"/>
</dbReference>
<dbReference type="PANTHER" id="PTHR10000:SF25">
    <property type="entry name" value="PHOSPHATASE YKRA-RELATED"/>
    <property type="match status" value="1"/>
</dbReference>